<dbReference type="AlphaFoldDB" id="A0A7S2Z0R8"/>
<dbReference type="EMBL" id="HBHU01004464">
    <property type="protein sequence ID" value="CAE0016063.1"/>
    <property type="molecule type" value="Transcribed_RNA"/>
</dbReference>
<organism evidence="1">
    <name type="scientific">Chloropicon laureae</name>
    <dbReference type="NCBI Taxonomy" id="464258"/>
    <lineage>
        <taxon>Eukaryota</taxon>
        <taxon>Viridiplantae</taxon>
        <taxon>Chlorophyta</taxon>
        <taxon>Chloropicophyceae</taxon>
        <taxon>Chloropicales</taxon>
        <taxon>Chloropicaceae</taxon>
        <taxon>Chloropicon</taxon>
    </lineage>
</organism>
<sequence length="105" mass="11289">MSFAMRALPKARQVLGFWRASDASVSQVRAFVNPLKKMDYVEEMKSVGEKGESEAMTTLGGGKQQVEGATMEAATASGRSRLQAAAEPAKITKASSSKFRELGLF</sequence>
<accession>A0A7S2Z0R8</accession>
<proteinExistence type="predicted"/>
<evidence type="ECO:0000313" key="1">
    <source>
        <dbReference type="EMBL" id="CAE0016063.1"/>
    </source>
</evidence>
<gene>
    <name evidence="1" type="ORF">CLAU1311_LOCUS2883</name>
</gene>
<reference evidence="1" key="1">
    <citation type="submission" date="2021-01" db="EMBL/GenBank/DDBJ databases">
        <authorList>
            <person name="Corre E."/>
            <person name="Pelletier E."/>
            <person name="Niang G."/>
            <person name="Scheremetjew M."/>
            <person name="Finn R."/>
            <person name="Kale V."/>
            <person name="Holt S."/>
            <person name="Cochrane G."/>
            <person name="Meng A."/>
            <person name="Brown T."/>
            <person name="Cohen L."/>
        </authorList>
    </citation>
    <scope>NUCLEOTIDE SEQUENCE</scope>
    <source>
        <strain evidence="1">RCC856</strain>
    </source>
</reference>
<name>A0A7S2Z0R8_9CHLO</name>
<protein>
    <submittedName>
        <fullName evidence="1">Uncharacterized protein</fullName>
    </submittedName>
</protein>